<dbReference type="AlphaFoldDB" id="A0A1Y1YR60"/>
<dbReference type="Proteomes" id="UP000193144">
    <property type="component" value="Unassembled WGS sequence"/>
</dbReference>
<organism evidence="1 2">
    <name type="scientific">Clohesyomyces aquaticus</name>
    <dbReference type="NCBI Taxonomy" id="1231657"/>
    <lineage>
        <taxon>Eukaryota</taxon>
        <taxon>Fungi</taxon>
        <taxon>Dikarya</taxon>
        <taxon>Ascomycota</taxon>
        <taxon>Pezizomycotina</taxon>
        <taxon>Dothideomycetes</taxon>
        <taxon>Pleosporomycetidae</taxon>
        <taxon>Pleosporales</taxon>
        <taxon>Lindgomycetaceae</taxon>
        <taxon>Clohesyomyces</taxon>
    </lineage>
</organism>
<accession>A0A1Y1YR60</accession>
<name>A0A1Y1YR60_9PLEO</name>
<dbReference type="EMBL" id="MCFA01000183">
    <property type="protein sequence ID" value="ORY00456.1"/>
    <property type="molecule type" value="Genomic_DNA"/>
</dbReference>
<gene>
    <name evidence="1" type="ORF">BCR34DRAFT_575722</name>
</gene>
<comment type="caution">
    <text evidence="1">The sequence shown here is derived from an EMBL/GenBank/DDBJ whole genome shotgun (WGS) entry which is preliminary data.</text>
</comment>
<evidence type="ECO:0000313" key="1">
    <source>
        <dbReference type="EMBL" id="ORY00456.1"/>
    </source>
</evidence>
<proteinExistence type="predicted"/>
<sequence>MKRRFRTSYYGAFGQLLLAIASSEHSLFLRCSNIPSPWSQSRDLIFFVLNSTATTQSIHCVEFFI</sequence>
<keyword evidence="2" id="KW-1185">Reference proteome</keyword>
<protein>
    <submittedName>
        <fullName evidence="1">Uncharacterized protein</fullName>
    </submittedName>
</protein>
<evidence type="ECO:0000313" key="2">
    <source>
        <dbReference type="Proteomes" id="UP000193144"/>
    </source>
</evidence>
<reference evidence="1 2" key="1">
    <citation type="submission" date="2016-07" db="EMBL/GenBank/DDBJ databases">
        <title>Pervasive Adenine N6-methylation of Active Genes in Fungi.</title>
        <authorList>
            <consortium name="DOE Joint Genome Institute"/>
            <person name="Mondo S.J."/>
            <person name="Dannebaum R.O."/>
            <person name="Kuo R.C."/>
            <person name="Labutti K."/>
            <person name="Haridas S."/>
            <person name="Kuo A."/>
            <person name="Salamov A."/>
            <person name="Ahrendt S.R."/>
            <person name="Lipzen A."/>
            <person name="Sullivan W."/>
            <person name="Andreopoulos W.B."/>
            <person name="Clum A."/>
            <person name="Lindquist E."/>
            <person name="Daum C."/>
            <person name="Ramamoorthy G.K."/>
            <person name="Gryganskyi A."/>
            <person name="Culley D."/>
            <person name="Magnuson J.K."/>
            <person name="James T.Y."/>
            <person name="O'Malley M.A."/>
            <person name="Stajich J.E."/>
            <person name="Spatafora J.W."/>
            <person name="Visel A."/>
            <person name="Grigoriev I.V."/>
        </authorList>
    </citation>
    <scope>NUCLEOTIDE SEQUENCE [LARGE SCALE GENOMIC DNA]</scope>
    <source>
        <strain evidence="1 2">CBS 115471</strain>
    </source>
</reference>